<keyword evidence="4" id="KW-0597">Phosphoprotein</keyword>
<dbReference type="Pfam" id="PF01590">
    <property type="entry name" value="GAF"/>
    <property type="match status" value="1"/>
</dbReference>
<dbReference type="PANTHER" id="PTHR42878:SF7">
    <property type="entry name" value="SENSOR HISTIDINE KINASE GLRK"/>
    <property type="match status" value="1"/>
</dbReference>
<comment type="subcellular location">
    <subcellularLocation>
        <location evidence="2">Membrane</location>
        <topology evidence="2">Multi-pass membrane protein</topology>
    </subcellularLocation>
</comment>
<dbReference type="Gene3D" id="3.30.565.10">
    <property type="entry name" value="Histidine kinase-like ATPase, C-terminal domain"/>
    <property type="match status" value="1"/>
</dbReference>
<dbReference type="InterPro" id="IPR005467">
    <property type="entry name" value="His_kinase_dom"/>
</dbReference>
<evidence type="ECO:0000259" key="14">
    <source>
        <dbReference type="PROSITE" id="PS50112"/>
    </source>
</evidence>
<dbReference type="InterPro" id="IPR004358">
    <property type="entry name" value="Sig_transdc_His_kin-like_C"/>
</dbReference>
<comment type="caution">
    <text evidence="15">The sequence shown here is derived from an EMBL/GenBank/DDBJ whole genome shotgun (WGS) entry which is preliminary data.</text>
</comment>
<keyword evidence="9" id="KW-0067">ATP-binding</keyword>
<dbReference type="PROSITE" id="PS50109">
    <property type="entry name" value="HIS_KIN"/>
    <property type="match status" value="1"/>
</dbReference>
<dbReference type="CDD" id="cd00130">
    <property type="entry name" value="PAS"/>
    <property type="match status" value="1"/>
</dbReference>
<dbReference type="PRINTS" id="PR00344">
    <property type="entry name" value="BCTRLSENSOR"/>
</dbReference>
<keyword evidence="11" id="KW-0902">Two-component regulatory system</keyword>
<dbReference type="Gene3D" id="3.30.450.40">
    <property type="match status" value="2"/>
</dbReference>
<dbReference type="GO" id="GO:0004673">
    <property type="term" value="F:protein histidine kinase activity"/>
    <property type="evidence" value="ECO:0007669"/>
    <property type="project" value="UniProtKB-EC"/>
</dbReference>
<evidence type="ECO:0000256" key="11">
    <source>
        <dbReference type="ARBA" id="ARBA00023012"/>
    </source>
</evidence>
<evidence type="ECO:0000256" key="6">
    <source>
        <dbReference type="ARBA" id="ARBA00022692"/>
    </source>
</evidence>
<evidence type="ECO:0000256" key="2">
    <source>
        <dbReference type="ARBA" id="ARBA00004141"/>
    </source>
</evidence>
<comment type="catalytic activity">
    <reaction evidence="1">
        <text>ATP + protein L-histidine = ADP + protein N-phospho-L-histidine.</text>
        <dbReference type="EC" id="2.7.13.3"/>
    </reaction>
</comment>
<dbReference type="Pfam" id="PF00989">
    <property type="entry name" value="PAS"/>
    <property type="match status" value="1"/>
</dbReference>
<evidence type="ECO:0000256" key="10">
    <source>
        <dbReference type="ARBA" id="ARBA00022989"/>
    </source>
</evidence>
<keyword evidence="7" id="KW-0547">Nucleotide-binding</keyword>
<accession>A0A934KCK7</accession>
<dbReference type="InterPro" id="IPR050351">
    <property type="entry name" value="BphY/WalK/GraS-like"/>
</dbReference>
<evidence type="ECO:0000256" key="1">
    <source>
        <dbReference type="ARBA" id="ARBA00000085"/>
    </source>
</evidence>
<dbReference type="EC" id="2.7.13.3" evidence="3"/>
<dbReference type="InterPro" id="IPR029016">
    <property type="entry name" value="GAF-like_dom_sf"/>
</dbReference>
<dbReference type="GO" id="GO:0016020">
    <property type="term" value="C:membrane"/>
    <property type="evidence" value="ECO:0007669"/>
    <property type="project" value="UniProtKB-SubCell"/>
</dbReference>
<dbReference type="CDD" id="cd00075">
    <property type="entry name" value="HATPase"/>
    <property type="match status" value="1"/>
</dbReference>
<dbReference type="InterPro" id="IPR035965">
    <property type="entry name" value="PAS-like_dom_sf"/>
</dbReference>
<dbReference type="SUPFAM" id="SSF55874">
    <property type="entry name" value="ATPase domain of HSP90 chaperone/DNA topoisomerase II/histidine kinase"/>
    <property type="match status" value="1"/>
</dbReference>
<dbReference type="Gene3D" id="1.10.287.130">
    <property type="match status" value="1"/>
</dbReference>
<protein>
    <recommendedName>
        <fullName evidence="3">histidine kinase</fullName>
        <ecNumber evidence="3">2.7.13.3</ecNumber>
    </recommendedName>
</protein>
<feature type="domain" description="Histidine kinase" evidence="13">
    <location>
        <begin position="474"/>
        <end position="691"/>
    </location>
</feature>
<evidence type="ECO:0000256" key="9">
    <source>
        <dbReference type="ARBA" id="ARBA00022840"/>
    </source>
</evidence>
<dbReference type="InterPro" id="IPR000014">
    <property type="entry name" value="PAS"/>
</dbReference>
<name>A0A934KCK7_9BACT</name>
<dbReference type="GO" id="GO:0000160">
    <property type="term" value="P:phosphorelay signal transduction system"/>
    <property type="evidence" value="ECO:0007669"/>
    <property type="project" value="UniProtKB-KW"/>
</dbReference>
<keyword evidence="16" id="KW-1185">Reference proteome</keyword>
<dbReference type="AlphaFoldDB" id="A0A934KCK7"/>
<dbReference type="Pfam" id="PF13185">
    <property type="entry name" value="GAF_2"/>
    <property type="match status" value="1"/>
</dbReference>
<dbReference type="PANTHER" id="PTHR42878">
    <property type="entry name" value="TWO-COMPONENT HISTIDINE KINASE"/>
    <property type="match status" value="1"/>
</dbReference>
<keyword evidence="10" id="KW-1133">Transmembrane helix</keyword>
<dbReference type="SMART" id="SM00387">
    <property type="entry name" value="HATPase_c"/>
    <property type="match status" value="1"/>
</dbReference>
<keyword evidence="8" id="KW-0418">Kinase</keyword>
<evidence type="ECO:0000256" key="4">
    <source>
        <dbReference type="ARBA" id="ARBA00022553"/>
    </source>
</evidence>
<dbReference type="SUPFAM" id="SSF55781">
    <property type="entry name" value="GAF domain-like"/>
    <property type="match status" value="2"/>
</dbReference>
<dbReference type="Proteomes" id="UP000612893">
    <property type="component" value="Unassembled WGS sequence"/>
</dbReference>
<gene>
    <name evidence="15" type="ORF">JF922_16765</name>
</gene>
<dbReference type="InterPro" id="IPR003594">
    <property type="entry name" value="HATPase_dom"/>
</dbReference>
<evidence type="ECO:0000256" key="5">
    <source>
        <dbReference type="ARBA" id="ARBA00022679"/>
    </source>
</evidence>
<dbReference type="SMART" id="SM00065">
    <property type="entry name" value="GAF"/>
    <property type="match status" value="2"/>
</dbReference>
<dbReference type="InterPro" id="IPR036890">
    <property type="entry name" value="HATPase_C_sf"/>
</dbReference>
<dbReference type="Pfam" id="PF00512">
    <property type="entry name" value="HisKA"/>
    <property type="match status" value="1"/>
</dbReference>
<evidence type="ECO:0000256" key="7">
    <source>
        <dbReference type="ARBA" id="ARBA00022741"/>
    </source>
</evidence>
<evidence type="ECO:0000259" key="13">
    <source>
        <dbReference type="PROSITE" id="PS50109"/>
    </source>
</evidence>
<dbReference type="InterPro" id="IPR003661">
    <property type="entry name" value="HisK_dim/P_dom"/>
</dbReference>
<reference evidence="15" key="1">
    <citation type="submission" date="2020-10" db="EMBL/GenBank/DDBJ databases">
        <title>Ca. Dormibacterota MAGs.</title>
        <authorList>
            <person name="Montgomery K."/>
        </authorList>
    </citation>
    <scope>NUCLEOTIDE SEQUENCE [LARGE SCALE GENOMIC DNA]</scope>
    <source>
        <strain evidence="15">SC8812_S17_10</strain>
    </source>
</reference>
<evidence type="ECO:0000313" key="16">
    <source>
        <dbReference type="Proteomes" id="UP000612893"/>
    </source>
</evidence>
<keyword evidence="12" id="KW-0472">Membrane</keyword>
<dbReference type="PROSITE" id="PS50112">
    <property type="entry name" value="PAS"/>
    <property type="match status" value="1"/>
</dbReference>
<dbReference type="SMART" id="SM00091">
    <property type="entry name" value="PAS"/>
    <property type="match status" value="1"/>
</dbReference>
<evidence type="ECO:0000256" key="3">
    <source>
        <dbReference type="ARBA" id="ARBA00012438"/>
    </source>
</evidence>
<dbReference type="GO" id="GO:0005524">
    <property type="term" value="F:ATP binding"/>
    <property type="evidence" value="ECO:0007669"/>
    <property type="project" value="UniProtKB-KW"/>
</dbReference>
<dbReference type="SMART" id="SM00388">
    <property type="entry name" value="HisKA"/>
    <property type="match status" value="1"/>
</dbReference>
<dbReference type="RefSeq" id="WP_338203311.1">
    <property type="nucleotide sequence ID" value="NZ_JAEKNR010000168.1"/>
</dbReference>
<dbReference type="InterPro" id="IPR013767">
    <property type="entry name" value="PAS_fold"/>
</dbReference>
<evidence type="ECO:0000256" key="12">
    <source>
        <dbReference type="ARBA" id="ARBA00023136"/>
    </source>
</evidence>
<evidence type="ECO:0000313" key="15">
    <source>
        <dbReference type="EMBL" id="MBJ7599715.1"/>
    </source>
</evidence>
<feature type="domain" description="PAS" evidence="14">
    <location>
        <begin position="1"/>
        <end position="45"/>
    </location>
</feature>
<dbReference type="SUPFAM" id="SSF55785">
    <property type="entry name" value="PYP-like sensor domain (PAS domain)"/>
    <property type="match status" value="1"/>
</dbReference>
<proteinExistence type="predicted"/>
<keyword evidence="5" id="KW-0808">Transferase</keyword>
<evidence type="ECO:0000256" key="8">
    <source>
        <dbReference type="ARBA" id="ARBA00022777"/>
    </source>
</evidence>
<sequence length="693" mass="74844">MTDAAAVLASIPDAVIALDHQGCVRLWSRGARRLFGPEAAEVTGRPLDELRLGWLSVEGGGAHRLLLRRSDGRAFNAVVTATPLTLPGEPDGQVLIVKNLEPWIGPAGDVSEPTEGLDLEERLGATFRAVMEVTGADFDPGESLEELARQLAIQGRRLLPGVECMVAVVPAGRQDSFHCLGAAGPAAERLIGRTYPLEGSIAGRAVAAGSPQESVRMDQEGADPGLLASAGILTLRAVPLLSRQPLPDGRTAVGVLTVLRRQPVHFSSEERRLIDDFGALVSLSIQRAEFRAAADRSMERLQLAIDVALDLAQSLDVQDVVRRLVRRATVGSRADRCVLLRIDGAETVVEDAYDVDGLEDVVGFRQPVGAQQLMSRAVFTRAPVLGGRYDLTSMPSSLRRALESVRHTATLPLSYAGEVVAILVLSRRSDPPFGREEVETLRLLAGPAALALRNSFLYAQTHEAGRVKSDFLDMAAHELRAPLTVIGGYLSMLREEAFGPAPPSWSGPLEALEMKVGELTRLVDDLLTAARLETGRLNSVIETVDLSEVAAQVAEAASEPVELLLPEDPVMVLVDRIQLRRVVEHLVANAIAYRRVDVPPSVRVEVSAVEGTHLRRLAVEDEGRGMPPDLGERAFDRFQRMEDHDEPAVPGTGLGLYIARELTERHGGRLELEWTEPGRGSRFVLYLPAAAGA</sequence>
<keyword evidence="6" id="KW-0812">Transmembrane</keyword>
<dbReference type="Gene3D" id="3.30.450.20">
    <property type="entry name" value="PAS domain"/>
    <property type="match status" value="1"/>
</dbReference>
<dbReference type="InterPro" id="IPR003018">
    <property type="entry name" value="GAF"/>
</dbReference>
<dbReference type="Pfam" id="PF02518">
    <property type="entry name" value="HATPase_c"/>
    <property type="match status" value="1"/>
</dbReference>
<organism evidence="15 16">
    <name type="scientific">Candidatus Nephthysia bennettiae</name>
    <dbReference type="NCBI Taxonomy" id="3127016"/>
    <lineage>
        <taxon>Bacteria</taxon>
        <taxon>Bacillati</taxon>
        <taxon>Candidatus Dormiibacterota</taxon>
        <taxon>Candidatus Dormibacteria</taxon>
        <taxon>Candidatus Dormibacterales</taxon>
        <taxon>Candidatus Dormibacteraceae</taxon>
        <taxon>Candidatus Nephthysia</taxon>
    </lineage>
</organism>
<dbReference type="CDD" id="cd00082">
    <property type="entry name" value="HisKA"/>
    <property type="match status" value="1"/>
</dbReference>
<dbReference type="EMBL" id="JAEKNR010000168">
    <property type="protein sequence ID" value="MBJ7599715.1"/>
    <property type="molecule type" value="Genomic_DNA"/>
</dbReference>